<dbReference type="RefSeq" id="WP_425344407.1">
    <property type="nucleotide sequence ID" value="NZ_JBGUBD010000002.1"/>
</dbReference>
<organism evidence="10 11">
    <name type="scientific">Natronomicrosphaera hydrolytica</name>
    <dbReference type="NCBI Taxonomy" id="3242702"/>
    <lineage>
        <taxon>Bacteria</taxon>
        <taxon>Pseudomonadati</taxon>
        <taxon>Planctomycetota</taxon>
        <taxon>Phycisphaerae</taxon>
        <taxon>Phycisphaerales</taxon>
        <taxon>Phycisphaeraceae</taxon>
        <taxon>Natronomicrosphaera</taxon>
    </lineage>
</organism>
<feature type="transmembrane region" description="Helical" evidence="9">
    <location>
        <begin position="345"/>
        <end position="366"/>
    </location>
</feature>
<evidence type="ECO:0000313" key="11">
    <source>
        <dbReference type="Proteomes" id="UP001575105"/>
    </source>
</evidence>
<feature type="transmembrane region" description="Helical" evidence="9">
    <location>
        <begin position="83"/>
        <end position="116"/>
    </location>
</feature>
<evidence type="ECO:0000256" key="2">
    <source>
        <dbReference type="ARBA" id="ARBA00022553"/>
    </source>
</evidence>
<evidence type="ECO:0000256" key="7">
    <source>
        <dbReference type="ARBA" id="ARBA00022989"/>
    </source>
</evidence>
<keyword evidence="1" id="KW-0813">Transport</keyword>
<protein>
    <submittedName>
        <fullName evidence="10">RnfABCDGE type electron transport complex subunit D</fullName>
    </submittedName>
</protein>
<keyword evidence="5 9" id="KW-0812">Transmembrane</keyword>
<keyword evidence="2" id="KW-0597">Phosphoprotein</keyword>
<sequence length="419" mass="44706">MNIPRTRSTPPPWVEPVHDRRRIDRQWLLVAVLLLAWGGLFFGYWAVINVAVAAVVALLAHVLGSVARQAVGLGPPLESRGHVLLLGMLGGLALPVMSAVWWPAVAGAVVGLVSAWVGRSHELRLHPVAVLGVVMLSAWLAGHASWSEDLVLDRLRDVGVTTTLPAEVPVDFVEAADSDDAGPWFSRERVARVTEPVEAVLRPSDTLVGDVRDVGEPRVGPLSWFRWESNEADAVARPWLERQVAQEQRAWLLEIDELQEMLGEARLPPLEDVLLGAVPGGVGATGVGLLLLVSLYLVYRRQSSGMMLVSAWGGAAVALLAMPVATADGWQLVGAVLLDSGPTAGAMWVTYALLGTSLVWCVSVLAPMGMPMGTRGRLVYGLLVGAGGVAALWWVAEPWAAYLGLAVAGILARPLDAIR</sequence>
<accession>A0ABV4U1J9</accession>
<gene>
    <name evidence="10" type="ORF">ACERK3_04165</name>
</gene>
<keyword evidence="7 9" id="KW-1133">Transmembrane helix</keyword>
<keyword evidence="3" id="KW-0285">Flavoprotein</keyword>
<name>A0ABV4U1J9_9BACT</name>
<feature type="transmembrane region" description="Helical" evidence="9">
    <location>
        <begin position="30"/>
        <end position="63"/>
    </location>
</feature>
<evidence type="ECO:0000256" key="6">
    <source>
        <dbReference type="ARBA" id="ARBA00022967"/>
    </source>
</evidence>
<evidence type="ECO:0000256" key="3">
    <source>
        <dbReference type="ARBA" id="ARBA00022630"/>
    </source>
</evidence>
<feature type="transmembrane region" description="Helical" evidence="9">
    <location>
        <begin position="378"/>
        <end position="395"/>
    </location>
</feature>
<keyword evidence="6" id="KW-1278">Translocase</keyword>
<keyword evidence="4" id="KW-0288">FMN</keyword>
<proteinExistence type="predicted"/>
<reference evidence="10 11" key="1">
    <citation type="submission" date="2024-08" db="EMBL/GenBank/DDBJ databases">
        <title>Whole-genome sequencing of halo(alkali)philic microorganisms from hypersaline lakes.</title>
        <authorList>
            <person name="Sorokin D.Y."/>
            <person name="Merkel A.Y."/>
            <person name="Messina E."/>
            <person name="Yakimov M."/>
        </authorList>
    </citation>
    <scope>NUCLEOTIDE SEQUENCE [LARGE SCALE GENOMIC DNA]</scope>
    <source>
        <strain evidence="10 11">AB-hyl4</strain>
    </source>
</reference>
<evidence type="ECO:0000256" key="8">
    <source>
        <dbReference type="ARBA" id="ARBA00023136"/>
    </source>
</evidence>
<dbReference type="EMBL" id="JBGUBD010000002">
    <property type="protein sequence ID" value="MFA9477484.1"/>
    <property type="molecule type" value="Genomic_DNA"/>
</dbReference>
<comment type="caution">
    <text evidence="10">The sequence shown here is derived from an EMBL/GenBank/DDBJ whole genome shotgun (WGS) entry which is preliminary data.</text>
</comment>
<evidence type="ECO:0000256" key="5">
    <source>
        <dbReference type="ARBA" id="ARBA00022692"/>
    </source>
</evidence>
<evidence type="ECO:0000256" key="9">
    <source>
        <dbReference type="SAM" id="Phobius"/>
    </source>
</evidence>
<evidence type="ECO:0000313" key="10">
    <source>
        <dbReference type="EMBL" id="MFA9477484.1"/>
    </source>
</evidence>
<evidence type="ECO:0000256" key="4">
    <source>
        <dbReference type="ARBA" id="ARBA00022643"/>
    </source>
</evidence>
<feature type="transmembrane region" description="Helical" evidence="9">
    <location>
        <begin position="273"/>
        <end position="299"/>
    </location>
</feature>
<dbReference type="InterPro" id="IPR004338">
    <property type="entry name" value="NqrB/RnfD"/>
</dbReference>
<feature type="transmembrane region" description="Helical" evidence="9">
    <location>
        <begin position="306"/>
        <end position="325"/>
    </location>
</feature>
<feature type="transmembrane region" description="Helical" evidence="9">
    <location>
        <begin position="128"/>
        <end position="146"/>
    </location>
</feature>
<keyword evidence="8 9" id="KW-0472">Membrane</keyword>
<keyword evidence="11" id="KW-1185">Reference proteome</keyword>
<evidence type="ECO:0000256" key="1">
    <source>
        <dbReference type="ARBA" id="ARBA00022448"/>
    </source>
</evidence>
<dbReference type="Proteomes" id="UP001575105">
    <property type="component" value="Unassembled WGS sequence"/>
</dbReference>
<dbReference type="Pfam" id="PF03116">
    <property type="entry name" value="NQR2_RnfD_RnfE"/>
    <property type="match status" value="1"/>
</dbReference>